<keyword evidence="3" id="KW-0238">DNA-binding</keyword>
<dbReference type="InterPro" id="IPR007309">
    <property type="entry name" value="TFIIIC_Bblock-bd"/>
</dbReference>
<evidence type="ECO:0000313" key="10">
    <source>
        <dbReference type="Proteomes" id="UP001161017"/>
    </source>
</evidence>
<dbReference type="PANTHER" id="PTHR15180:SF1">
    <property type="entry name" value="GENERAL TRANSCRIPTION FACTOR 3C POLYPEPTIDE 1"/>
    <property type="match status" value="1"/>
</dbReference>
<feature type="domain" description="Transcription factor tau subunit sfc3/Tfc3 C-terminal" evidence="8">
    <location>
        <begin position="1871"/>
        <end position="2291"/>
    </location>
</feature>
<dbReference type="GO" id="GO:0005634">
    <property type="term" value="C:nucleus"/>
    <property type="evidence" value="ECO:0007669"/>
    <property type="project" value="UniProtKB-SubCell"/>
</dbReference>
<dbReference type="GO" id="GO:0003677">
    <property type="term" value="F:DNA binding"/>
    <property type="evidence" value="ECO:0007669"/>
    <property type="project" value="UniProtKB-KW"/>
</dbReference>
<feature type="region of interest" description="Disordered" evidence="6">
    <location>
        <begin position="748"/>
        <end position="789"/>
    </location>
</feature>
<feature type="domain" description="B-block binding subunit of TFIIIC" evidence="7">
    <location>
        <begin position="280"/>
        <end position="356"/>
    </location>
</feature>
<dbReference type="Proteomes" id="UP001161017">
    <property type="component" value="Unassembled WGS sequence"/>
</dbReference>
<comment type="subcellular location">
    <subcellularLocation>
        <location evidence="1">Nucleus</location>
    </subcellularLocation>
</comment>
<evidence type="ECO:0000259" key="7">
    <source>
        <dbReference type="Pfam" id="PF04182"/>
    </source>
</evidence>
<feature type="compositionally biased region" description="Low complexity" evidence="6">
    <location>
        <begin position="1550"/>
        <end position="1564"/>
    </location>
</feature>
<keyword evidence="5" id="KW-0539">Nucleus</keyword>
<protein>
    <submittedName>
        <fullName evidence="9">Uncharacterized protein</fullName>
    </submittedName>
</protein>
<gene>
    <name evidence="9" type="ORF">OHK93_008760</name>
</gene>
<feature type="region of interest" description="Disordered" evidence="6">
    <location>
        <begin position="1039"/>
        <end position="1084"/>
    </location>
</feature>
<feature type="compositionally biased region" description="Acidic residues" evidence="6">
    <location>
        <begin position="1536"/>
        <end position="1549"/>
    </location>
</feature>
<evidence type="ECO:0000256" key="6">
    <source>
        <dbReference type="SAM" id="MobiDB-lite"/>
    </source>
</evidence>
<feature type="region of interest" description="Disordered" evidence="6">
    <location>
        <begin position="161"/>
        <end position="180"/>
    </location>
</feature>
<evidence type="ECO:0000256" key="1">
    <source>
        <dbReference type="ARBA" id="ARBA00004123"/>
    </source>
</evidence>
<keyword evidence="4" id="KW-0804">Transcription</keyword>
<evidence type="ECO:0000256" key="5">
    <source>
        <dbReference type="ARBA" id="ARBA00023242"/>
    </source>
</evidence>
<name>A0AA43TS58_9LECA</name>
<accession>A0AA43TS58</accession>
<dbReference type="GO" id="GO:0000127">
    <property type="term" value="C:transcription factor TFIIIC complex"/>
    <property type="evidence" value="ECO:0007669"/>
    <property type="project" value="InterPro"/>
</dbReference>
<feature type="compositionally biased region" description="Basic residues" evidence="6">
    <location>
        <begin position="376"/>
        <end position="389"/>
    </location>
</feature>
<keyword evidence="10" id="KW-1185">Reference proteome</keyword>
<feature type="region of interest" description="Disordered" evidence="6">
    <location>
        <begin position="104"/>
        <end position="123"/>
    </location>
</feature>
<feature type="region of interest" description="Disordered" evidence="6">
    <location>
        <begin position="1203"/>
        <end position="1247"/>
    </location>
</feature>
<comment type="caution">
    <text evidence="9">The sequence shown here is derived from an EMBL/GenBank/DDBJ whole genome shotgun (WGS) entry which is preliminary data.</text>
</comment>
<dbReference type="InterPro" id="IPR046488">
    <property type="entry name" value="Sfc3/Tfc3_C"/>
</dbReference>
<feature type="region of interest" description="Disordered" evidence="6">
    <location>
        <begin position="198"/>
        <end position="236"/>
    </location>
</feature>
<organism evidence="9 10">
    <name type="scientific">Ramalina farinacea</name>
    <dbReference type="NCBI Taxonomy" id="258253"/>
    <lineage>
        <taxon>Eukaryota</taxon>
        <taxon>Fungi</taxon>
        <taxon>Dikarya</taxon>
        <taxon>Ascomycota</taxon>
        <taxon>Pezizomycotina</taxon>
        <taxon>Lecanoromycetes</taxon>
        <taxon>OSLEUM clade</taxon>
        <taxon>Lecanoromycetidae</taxon>
        <taxon>Lecanorales</taxon>
        <taxon>Lecanorineae</taxon>
        <taxon>Ramalinaceae</taxon>
        <taxon>Ramalina</taxon>
    </lineage>
</organism>
<evidence type="ECO:0000256" key="3">
    <source>
        <dbReference type="ARBA" id="ARBA00023125"/>
    </source>
</evidence>
<evidence type="ECO:0000256" key="4">
    <source>
        <dbReference type="ARBA" id="ARBA00023163"/>
    </source>
</evidence>
<evidence type="ECO:0000259" key="8">
    <source>
        <dbReference type="Pfam" id="PF20222"/>
    </source>
</evidence>
<dbReference type="PANTHER" id="PTHR15180">
    <property type="entry name" value="GENERAL TRANSCRIPTION FACTOR 3C POLYPEPTIDE 1"/>
    <property type="match status" value="1"/>
</dbReference>
<evidence type="ECO:0000256" key="2">
    <source>
        <dbReference type="ARBA" id="ARBA00022553"/>
    </source>
</evidence>
<dbReference type="Pfam" id="PF20222">
    <property type="entry name" value="DUF6581"/>
    <property type="match status" value="1"/>
</dbReference>
<dbReference type="EMBL" id="JAPUFD010000009">
    <property type="protein sequence ID" value="MDI1489481.1"/>
    <property type="molecule type" value="Genomic_DNA"/>
</dbReference>
<feature type="region of interest" description="Disordered" evidence="6">
    <location>
        <begin position="1531"/>
        <end position="1575"/>
    </location>
</feature>
<reference evidence="9" key="1">
    <citation type="journal article" date="2023" name="Genome Biol. Evol.">
        <title>First Whole Genome Sequence and Flow Cytometry Genome Size Data for the Lichen-Forming Fungus Ramalina farinacea (Ascomycota).</title>
        <authorList>
            <person name="Llewellyn T."/>
            <person name="Mian S."/>
            <person name="Hill R."/>
            <person name="Leitch I.J."/>
            <person name="Gaya E."/>
        </authorList>
    </citation>
    <scope>NUCLEOTIDE SEQUENCE</scope>
    <source>
        <strain evidence="9">LIQ254RAFAR</strain>
    </source>
</reference>
<dbReference type="Pfam" id="PF04182">
    <property type="entry name" value="B-block_TFIIIC"/>
    <property type="match status" value="1"/>
</dbReference>
<feature type="compositionally biased region" description="Polar residues" evidence="6">
    <location>
        <begin position="1051"/>
        <end position="1081"/>
    </location>
</feature>
<feature type="region of interest" description="Disordered" evidence="6">
    <location>
        <begin position="374"/>
        <end position="393"/>
    </location>
</feature>
<evidence type="ECO:0000313" key="9">
    <source>
        <dbReference type="EMBL" id="MDI1489481.1"/>
    </source>
</evidence>
<feature type="region of interest" description="Disordered" evidence="6">
    <location>
        <begin position="855"/>
        <end position="876"/>
    </location>
</feature>
<sequence length="2365" mass="263037">MGRALEGLIDHLVDRIALTADFGMLLSCMRTKKEDKKHSWESNHGTKFDINPFFLFESGAASLYLDPDLFPHSLDQPVCRHSNIASGATPKDFEINVRSYYTDDKYRGGKPNNTQERSPPGPKIDRPFLEYVWTWLVQHPDITLGDQGQLSNITLTEAETSYANKESNPQSRSTADATGSATITEASLAVEGYDKELQAPSAGEEQRNVLPGSSLQDEDQPTVSLIPRTDPSEINGRSHTVEKDAEKLAPRNNVRIFASENRMWRALTGHGPDNARVKIFDFDILSLVATRGPRGMLQHDLVNRSGQDRRSLPHRADRLAADGYVKKMPIEILADVDSKFPRAMNTSIIVLRRFADNPEFLCELKRLRAPLESRRSMKAKRRPPKIKKGTARDVAKDDEFAEEAISNAEAGSADIAENDAGPTLPCQWTPDRPTNNQIFDLVNQSGTQGITIPAIRDTLFGHEYKKPIEFYMSRLVDAWQLSQPLHLRHLAVVRDTVLKGKSPVYIHYAFHHFRTLTDQGLASWDAVTTLSSDSGHSVLDVNALHQLDEYGFSILDSNAFQGSNNDATLSECAGRYSQAKYKVGEAQPGVGRPPVQQRKQRKPILRTEAEASEPVDESLIKRDTVVRGGRGRPRKHANFEVPPDLATMPMKEIRKVYNSQRMAGQYQQKKLANEIDRRIGLGQNASDVAKEVLQESDDIVRTTGTNPIDPHARAYILQKYAGGPPPGQTKFDIALKNLGIVKSGKIFTKPRAPRTPNKRQPPYFPSIAAHTFPIPPKRKRTAGKVNFGPKTPCVSTRGVKIKIPEELLQGDASEDVTSPISEEISLDQRTEVQSPALAASSTCFTSTLGFQSDEQPTTIDKIRKPYPTKSAPAKYNPKSLEDRYQEQLERLPRPHYGFFSAESATMIRRRKKGDSVSLPAIKYKIGVFKLPQLKTEDWMSPTNRSHQVPNRPVDDLNPCVSDGLSMPPRSNHTDVTTLVDPVSKSAGIESVVQARPVLSTIPSSTPVPLDAQPGVVSEVGASPRSQGFTVRNGVSTYDVSTTAGKKRRRTSLASASSERGASPPSKQARSQGLGFPTNTGRPSLVPLGDVSHTNAGIQHSLSAMAEGKQPQDRYSMDFGIPATPSQGIMTAVSISPRVGQDDLNVEHVDMTGTPESDAPNEIVASPDEVHVASQTPRDSDQTISQRSLWVSFRVSAELLKSTSSYGTPRQGQKDQQKVSASLQTPPRRASAARSSNPDENPRSGDLSVGGIVAKKIRRTGGTMAMIRKDIILFLIRKSGGIGPGMPTLALPYAAEWARRGQPGTPERHTMSNAIKGLCDAGKLRQLQFAHQSKHGLRKTSSILTLPDISPSDPRVQRMQENVIHTWWKNYYPEEWLIKLDEEGRPIVTELEKHGNGNRAPDWTNSEAYQRLLAVTLELRRLAEKKQHDLERLKVLIARDRATLGVGAKRPYHRKSIHLLSKTARKLLFKSGMEIAQSKPSLSGVFSDPVFQDPMTTAWQKRSGIFATALGQLPPLRKPRLKVPPLLSLQRRKRDTWDEDQEIDDDDDLEGSSSGSNSSSDSSGTSDDDEGPYNDAFNELYPRLETETSQERFMSSQADPEHSLYRATGTIATNPDSFSLSQLRSTNPQSRLSLPKVSKGVPAMRRAMFGLSDPKLLRHALSGTFGTLYVPTISKKRSKTRPALPSFMNPINSMHVPTGTFSASFTGFAYGKKKLSWDYTLPNHLAESEYDNFNPTHFTYEVDRLKRLELNNPAIINLRFPHWTFINHVFQHDHVGTFIGQVQTVGWRDYFVKQKSGQLVSNGRKRYPNRAKTDIVTLLSTGGERHKQRKLLHSADGTEAEWDSIRDLKRQRDDISSVTLKQPKWRRIKGPRDTREFTKSEEHLLCYAVVAVRCLAGGEEMQIDWSLVEEVFYPSRSEELLHYKWNVVQSKYRVGLHKLEDDFRDAYEKAYAENKVAPIDYDDLEAYNWKGVVAWMKDVIPPPAQTVPDEDLVSQGSNFSAETDLSDFYDIDLGLPTHRRLKLFNHSAWTSPLDKQAPDDRLTDSKHVLEVAKTWVRATVIAPPETYNPDLAAKTLLSLSEQTIEAAVASLNADKVLAGRRKSNDNPDQPHFHLHPATMGKLNQAIRPPDLHRAAAFKQYLDTALLPSSSNEGNNNALNFSPHAHNGDTIVLLNLLTAGHVTFTPINIPTNKFGYTDSGYQTRQMNKHNLYCDVAIARTASYVPGNPIATRLAAVPPPARHLAADVVATGEKCKIPLWYDIHGNFVARMWDLAVAAVLSVVVLRPGVGAREVEMTVQPMLARWEVEWVFGWLCDVGVGKVVGDDDDDAIGGEEAVRRGRWEVGEWWWLVMADRSGGAGMDGRIAGW</sequence>
<dbReference type="GO" id="GO:0006384">
    <property type="term" value="P:transcription initiation at RNA polymerase III promoter"/>
    <property type="evidence" value="ECO:0007669"/>
    <property type="project" value="InterPro"/>
</dbReference>
<dbReference type="GO" id="GO:0042791">
    <property type="term" value="P:5S class rRNA transcription by RNA polymerase III"/>
    <property type="evidence" value="ECO:0007669"/>
    <property type="project" value="TreeGrafter"/>
</dbReference>
<proteinExistence type="predicted"/>
<dbReference type="InterPro" id="IPR044210">
    <property type="entry name" value="Tfc3-like"/>
</dbReference>
<keyword evidence="2" id="KW-0597">Phosphoprotein</keyword>